<comment type="caution">
    <text evidence="3">The sequence shown here is derived from an EMBL/GenBank/DDBJ whole genome shotgun (WGS) entry which is preliminary data.</text>
</comment>
<sequence length="258" mass="29202">MSSLCYSYFPCRNLSQEGSNTQGYETEDGSLLILDKLSHLERVDDVVLDEVDVKGLLELTSMTKLSATCKHQKESLAAFLKSQSIKHLNLKIDANLLTGDSKMLLSESSSLRILHVDAKRSPPTYLPTQVDMFTWNLVELGFWYCLFKEDPMPVLEKLPMLRNLQLHICYGGNKISCSGNAFPELTYLALDGLFYLQVWNVEDGGFPKLQKMEIYNCPLKKIPDVLPPKILIMCSNNLQQAVDEFRQQGKDSKDARAI</sequence>
<protein>
    <recommendedName>
        <fullName evidence="2">Disease resistance R13L4/SHOC-2-like LRR domain-containing protein</fullName>
    </recommendedName>
</protein>
<reference evidence="3" key="1">
    <citation type="submission" date="2024-03" db="EMBL/GenBank/DDBJ databases">
        <title>WGS assembly of Saponaria officinalis var. Norfolk2.</title>
        <authorList>
            <person name="Jenkins J."/>
            <person name="Shu S."/>
            <person name="Grimwood J."/>
            <person name="Barry K."/>
            <person name="Goodstein D."/>
            <person name="Schmutz J."/>
            <person name="Leebens-Mack J."/>
            <person name="Osbourn A."/>
        </authorList>
    </citation>
    <scope>NUCLEOTIDE SEQUENCE [LARGE SCALE GENOMIC DNA]</scope>
    <source>
        <strain evidence="3">JIC</strain>
    </source>
</reference>
<dbReference type="Proteomes" id="UP001443914">
    <property type="component" value="Unassembled WGS sequence"/>
</dbReference>
<gene>
    <name evidence="3" type="ORF">RND81_08G083900</name>
</gene>
<evidence type="ECO:0000256" key="1">
    <source>
        <dbReference type="ARBA" id="ARBA00022737"/>
    </source>
</evidence>
<dbReference type="InterPro" id="IPR055414">
    <property type="entry name" value="LRR_R13L4/SHOC2-like"/>
</dbReference>
<evidence type="ECO:0000313" key="3">
    <source>
        <dbReference type="EMBL" id="KAK9698123.1"/>
    </source>
</evidence>
<keyword evidence="4" id="KW-1185">Reference proteome</keyword>
<dbReference type="Gene3D" id="3.80.10.10">
    <property type="entry name" value="Ribonuclease Inhibitor"/>
    <property type="match status" value="1"/>
</dbReference>
<evidence type="ECO:0000313" key="4">
    <source>
        <dbReference type="Proteomes" id="UP001443914"/>
    </source>
</evidence>
<dbReference type="InterPro" id="IPR032675">
    <property type="entry name" value="LRR_dom_sf"/>
</dbReference>
<keyword evidence="1" id="KW-0677">Repeat</keyword>
<dbReference type="SUPFAM" id="SSF52058">
    <property type="entry name" value="L domain-like"/>
    <property type="match status" value="1"/>
</dbReference>
<dbReference type="PANTHER" id="PTHR15140">
    <property type="entry name" value="TUBULIN-SPECIFIC CHAPERONE E"/>
    <property type="match status" value="1"/>
</dbReference>
<dbReference type="Pfam" id="PF23598">
    <property type="entry name" value="LRR_14"/>
    <property type="match status" value="1"/>
</dbReference>
<organism evidence="3 4">
    <name type="scientific">Saponaria officinalis</name>
    <name type="common">Common soapwort</name>
    <name type="synonym">Lychnis saponaria</name>
    <dbReference type="NCBI Taxonomy" id="3572"/>
    <lineage>
        <taxon>Eukaryota</taxon>
        <taxon>Viridiplantae</taxon>
        <taxon>Streptophyta</taxon>
        <taxon>Embryophyta</taxon>
        <taxon>Tracheophyta</taxon>
        <taxon>Spermatophyta</taxon>
        <taxon>Magnoliopsida</taxon>
        <taxon>eudicotyledons</taxon>
        <taxon>Gunneridae</taxon>
        <taxon>Pentapetalae</taxon>
        <taxon>Caryophyllales</taxon>
        <taxon>Caryophyllaceae</taxon>
        <taxon>Caryophylleae</taxon>
        <taxon>Saponaria</taxon>
    </lineage>
</organism>
<accession>A0AAW1J483</accession>
<name>A0AAW1J483_SAPOF</name>
<proteinExistence type="predicted"/>
<dbReference type="PANTHER" id="PTHR15140:SF37">
    <property type="entry name" value="UBIQUITIN-LIKE DOMAIN-CONTAINING PROTEIN"/>
    <property type="match status" value="1"/>
</dbReference>
<evidence type="ECO:0000259" key="2">
    <source>
        <dbReference type="Pfam" id="PF23598"/>
    </source>
</evidence>
<dbReference type="EMBL" id="JBDFQZ010000008">
    <property type="protein sequence ID" value="KAK9698123.1"/>
    <property type="molecule type" value="Genomic_DNA"/>
</dbReference>
<feature type="domain" description="Disease resistance R13L4/SHOC-2-like LRR" evidence="2">
    <location>
        <begin position="34"/>
        <end position="215"/>
    </location>
</feature>
<dbReference type="AlphaFoldDB" id="A0AAW1J483"/>